<dbReference type="PROSITE" id="PS00543">
    <property type="entry name" value="HLYD_FAMILY"/>
    <property type="match status" value="1"/>
</dbReference>
<gene>
    <name evidence="10" type="ORF">EEB11_18100</name>
</gene>
<evidence type="ECO:0000256" key="7">
    <source>
        <dbReference type="SAM" id="Phobius"/>
    </source>
</evidence>
<dbReference type="Gene3D" id="1.10.287.470">
    <property type="entry name" value="Helix hairpin bin"/>
    <property type="match status" value="1"/>
</dbReference>
<comment type="subcellular location">
    <subcellularLocation>
        <location evidence="1">Membrane</location>
        <topology evidence="1">Single-pass membrane protein</topology>
    </subcellularLocation>
</comment>
<dbReference type="Gene3D" id="2.40.50.100">
    <property type="match status" value="1"/>
</dbReference>
<dbReference type="EMBL" id="RPEM01000020">
    <property type="protein sequence ID" value="TGD41563.1"/>
    <property type="molecule type" value="Genomic_DNA"/>
</dbReference>
<reference evidence="10 11" key="1">
    <citation type="submission" date="2018-11" db="EMBL/GenBank/DDBJ databases">
        <title>Tabrizicola sp. isolated from sediment of alpine lake.</title>
        <authorList>
            <person name="Liu Z."/>
        </authorList>
    </citation>
    <scope>NUCLEOTIDE SEQUENCE [LARGE SCALE GENOMIC DNA]</scope>
    <source>
        <strain evidence="10 11">DRYC-M-16</strain>
    </source>
</reference>
<keyword evidence="4 7" id="KW-0812">Transmembrane</keyword>
<evidence type="ECO:0000256" key="4">
    <source>
        <dbReference type="ARBA" id="ARBA00022692"/>
    </source>
</evidence>
<name>A0ABY2KH29_9RHOB</name>
<keyword evidence="5 7" id="KW-1133">Transmembrane helix</keyword>
<dbReference type="Proteomes" id="UP000297741">
    <property type="component" value="Unassembled WGS sequence"/>
</dbReference>
<keyword evidence="11" id="KW-1185">Reference proteome</keyword>
<evidence type="ECO:0000259" key="8">
    <source>
        <dbReference type="Pfam" id="PF25994"/>
    </source>
</evidence>
<keyword evidence="3" id="KW-0813">Transport</keyword>
<dbReference type="Gene3D" id="2.40.30.170">
    <property type="match status" value="1"/>
</dbReference>
<evidence type="ECO:0000256" key="6">
    <source>
        <dbReference type="ARBA" id="ARBA00023136"/>
    </source>
</evidence>
<comment type="similarity">
    <text evidence="2">Belongs to the membrane fusion protein (MFP) (TC 8.A.1) family.</text>
</comment>
<keyword evidence="6 7" id="KW-0472">Membrane</keyword>
<dbReference type="PRINTS" id="PR01490">
    <property type="entry name" value="RTXTOXIND"/>
</dbReference>
<dbReference type="InterPro" id="IPR050739">
    <property type="entry name" value="MFP"/>
</dbReference>
<evidence type="ECO:0000259" key="9">
    <source>
        <dbReference type="Pfam" id="PF26002"/>
    </source>
</evidence>
<sequence>MTVFSTLRPPRRPRQPARAERNLVWTVFVMLVTFLAWATYFPLAEVSTGQGTVVPSAREQVVQSLEGGILASLDVNEGAIVAAGEVLARLDPTRSVSNVDEAAARYHAAIAAAARLRAEIGGASDVTFPAVLNDDRFTELRANELALFHSRRNSLTDALAGLTEGLDLIRQELEINQKLQASGASSRVELIRLQREAAQTELEIGRLRADTLVKSGEELQHVTAEAEVQASVMRGRSDQLNRLTFHAPMRGVVKDIAVTTIGGVIPPGGELLTIVPMDDQLMIETRISPRDIAFIHPGQAAMVKISAYDYAVFGGLEGEVVTISPNTVRDEVKPDQVYYRIFIRTRANHLENAAGARFPIVPGMIATVDIRTGEKTVWQYLVKPFNRAQEALRER</sequence>
<evidence type="ECO:0000313" key="10">
    <source>
        <dbReference type="EMBL" id="TGD41563.1"/>
    </source>
</evidence>
<dbReference type="Pfam" id="PF25994">
    <property type="entry name" value="HH_AprE"/>
    <property type="match status" value="1"/>
</dbReference>
<dbReference type="InterPro" id="IPR058982">
    <property type="entry name" value="Beta-barrel_AprE"/>
</dbReference>
<feature type="domain" description="AprE-like beta-barrel" evidence="9">
    <location>
        <begin position="281"/>
        <end position="373"/>
    </location>
</feature>
<proteinExistence type="inferred from homology"/>
<feature type="domain" description="AprE-like long alpha-helical hairpin" evidence="8">
    <location>
        <begin position="97"/>
        <end position="164"/>
    </location>
</feature>
<dbReference type="RefSeq" id="WP_135433793.1">
    <property type="nucleotide sequence ID" value="NZ_RPEM01000020.1"/>
</dbReference>
<comment type="caution">
    <text evidence="10">The sequence shown here is derived from an EMBL/GenBank/DDBJ whole genome shotgun (WGS) entry which is preliminary data.</text>
</comment>
<accession>A0ABY2KH29</accession>
<dbReference type="PANTHER" id="PTHR30386">
    <property type="entry name" value="MEMBRANE FUSION SUBUNIT OF EMRAB-TOLC MULTIDRUG EFFLUX PUMP"/>
    <property type="match status" value="1"/>
</dbReference>
<feature type="transmembrane region" description="Helical" evidence="7">
    <location>
        <begin position="21"/>
        <end position="40"/>
    </location>
</feature>
<dbReference type="PANTHER" id="PTHR30386:SF26">
    <property type="entry name" value="TRANSPORT PROTEIN COMB"/>
    <property type="match status" value="1"/>
</dbReference>
<evidence type="ECO:0000256" key="1">
    <source>
        <dbReference type="ARBA" id="ARBA00004167"/>
    </source>
</evidence>
<dbReference type="Pfam" id="PF26002">
    <property type="entry name" value="Beta-barrel_AprE"/>
    <property type="match status" value="1"/>
</dbReference>
<evidence type="ECO:0000313" key="11">
    <source>
        <dbReference type="Proteomes" id="UP000297741"/>
    </source>
</evidence>
<evidence type="ECO:0000256" key="2">
    <source>
        <dbReference type="ARBA" id="ARBA00009477"/>
    </source>
</evidence>
<evidence type="ECO:0000256" key="5">
    <source>
        <dbReference type="ARBA" id="ARBA00022989"/>
    </source>
</evidence>
<evidence type="ECO:0000256" key="3">
    <source>
        <dbReference type="ARBA" id="ARBA00022448"/>
    </source>
</evidence>
<dbReference type="InterPro" id="IPR006144">
    <property type="entry name" value="Secretion_HlyD_CS"/>
</dbReference>
<dbReference type="InterPro" id="IPR058781">
    <property type="entry name" value="HH_AprE-like"/>
</dbReference>
<organism evidence="10 11">
    <name type="scientific">Pseudotabrizicola sediminis</name>
    <dbReference type="NCBI Taxonomy" id="2486418"/>
    <lineage>
        <taxon>Bacteria</taxon>
        <taxon>Pseudomonadati</taxon>
        <taxon>Pseudomonadota</taxon>
        <taxon>Alphaproteobacteria</taxon>
        <taxon>Rhodobacterales</taxon>
        <taxon>Paracoccaceae</taxon>
        <taxon>Pseudotabrizicola</taxon>
    </lineage>
</organism>
<protein>
    <submittedName>
        <fullName evidence="10">HlyD family efflux transporter periplasmic adaptor subunit</fullName>
    </submittedName>
</protein>